<keyword evidence="4" id="KW-1185">Reference proteome</keyword>
<dbReference type="Gene3D" id="2.60.120.10">
    <property type="entry name" value="Jelly Rolls"/>
    <property type="match status" value="1"/>
</dbReference>
<organism evidence="3 4">
    <name type="scientific">Salinigranum rubrum</name>
    <dbReference type="NCBI Taxonomy" id="755307"/>
    <lineage>
        <taxon>Archaea</taxon>
        <taxon>Methanobacteriati</taxon>
        <taxon>Methanobacteriota</taxon>
        <taxon>Stenosarchaea group</taxon>
        <taxon>Halobacteria</taxon>
        <taxon>Halobacteriales</taxon>
        <taxon>Haloferacaceae</taxon>
        <taxon>Salinigranum</taxon>
    </lineage>
</organism>
<reference evidence="3 4" key="1">
    <citation type="submission" date="2018-01" db="EMBL/GenBank/DDBJ databases">
        <title>Complete genome sequence of Salinigranum rubrum GX10T, an extremely halophilic archaeon isolated from a marine solar saltern.</title>
        <authorList>
            <person name="Han S."/>
        </authorList>
    </citation>
    <scope>NUCLEOTIDE SEQUENCE [LARGE SCALE GENOMIC DNA]</scope>
    <source>
        <strain evidence="3 4">GX10</strain>
    </source>
</reference>
<dbReference type="GO" id="GO:0046872">
    <property type="term" value="F:metal ion binding"/>
    <property type="evidence" value="ECO:0007669"/>
    <property type="project" value="UniProtKB-KW"/>
</dbReference>
<dbReference type="InterPro" id="IPR014710">
    <property type="entry name" value="RmlC-like_jellyroll"/>
</dbReference>
<evidence type="ECO:0000259" key="2">
    <source>
        <dbReference type="Pfam" id="PF07883"/>
    </source>
</evidence>
<dbReference type="InterPro" id="IPR011051">
    <property type="entry name" value="RmlC_Cupin_sf"/>
</dbReference>
<proteinExistence type="predicted"/>
<dbReference type="GeneID" id="35590882"/>
<dbReference type="RefSeq" id="WP_103424186.1">
    <property type="nucleotide sequence ID" value="NZ_CP026309.1"/>
</dbReference>
<dbReference type="OrthoDB" id="190812at2157"/>
<evidence type="ECO:0000313" key="4">
    <source>
        <dbReference type="Proteomes" id="UP000236584"/>
    </source>
</evidence>
<dbReference type="AlphaFoldDB" id="A0A2I8VFC3"/>
<name>A0A2I8VFC3_9EURY</name>
<gene>
    <name evidence="3" type="ORF">C2R22_02295</name>
</gene>
<accession>A0A2I8VFC3</accession>
<evidence type="ECO:0000313" key="3">
    <source>
        <dbReference type="EMBL" id="AUV80632.1"/>
    </source>
</evidence>
<keyword evidence="1" id="KW-0479">Metal-binding</keyword>
<dbReference type="InterPro" id="IPR013096">
    <property type="entry name" value="Cupin_2"/>
</dbReference>
<dbReference type="PANTHER" id="PTHR35848:SF6">
    <property type="entry name" value="CUPIN TYPE-2 DOMAIN-CONTAINING PROTEIN"/>
    <property type="match status" value="1"/>
</dbReference>
<feature type="domain" description="Cupin type-2" evidence="2">
    <location>
        <begin position="29"/>
        <end position="95"/>
    </location>
</feature>
<sequence>MDVTSLPDLPDDAEPYHEFLRRDSLSVGRYRLPAGGVDPQEPHTEDEVYYVVSGRASIVVADEVSPVEPGDVIFVEREVDHRFVDIEEDLEVLVFFAPAEGSLGE</sequence>
<dbReference type="Pfam" id="PF07883">
    <property type="entry name" value="Cupin_2"/>
    <property type="match status" value="1"/>
</dbReference>
<dbReference type="SUPFAM" id="SSF51182">
    <property type="entry name" value="RmlC-like cupins"/>
    <property type="match status" value="1"/>
</dbReference>
<dbReference type="PANTHER" id="PTHR35848">
    <property type="entry name" value="OXALATE-BINDING PROTEIN"/>
    <property type="match status" value="1"/>
</dbReference>
<dbReference type="InterPro" id="IPR051610">
    <property type="entry name" value="GPI/OXD"/>
</dbReference>
<dbReference type="EMBL" id="CP026309">
    <property type="protein sequence ID" value="AUV80632.1"/>
    <property type="molecule type" value="Genomic_DNA"/>
</dbReference>
<dbReference type="Proteomes" id="UP000236584">
    <property type="component" value="Chromosome"/>
</dbReference>
<protein>
    <recommendedName>
        <fullName evidence="2">Cupin type-2 domain-containing protein</fullName>
    </recommendedName>
</protein>
<dbReference type="KEGG" id="srub:C2R22_02295"/>
<evidence type="ECO:0000256" key="1">
    <source>
        <dbReference type="ARBA" id="ARBA00022723"/>
    </source>
</evidence>